<dbReference type="EMBL" id="OFSM01000047">
    <property type="protein sequence ID" value="SOY32360.1"/>
    <property type="molecule type" value="Genomic_DNA"/>
</dbReference>
<dbReference type="RefSeq" id="WP_103242313.1">
    <property type="nucleotide sequence ID" value="NZ_JANJZD010000040.1"/>
</dbReference>
<evidence type="ECO:0000313" key="3">
    <source>
        <dbReference type="EMBL" id="SOY32360.1"/>
    </source>
</evidence>
<dbReference type="InterPro" id="IPR046656">
    <property type="entry name" value="DUF6674"/>
</dbReference>
<feature type="compositionally biased region" description="Basic and acidic residues" evidence="2">
    <location>
        <begin position="239"/>
        <end position="263"/>
    </location>
</feature>
<keyword evidence="4" id="KW-1185">Reference proteome</keyword>
<name>A0A2K4ZPG9_9FIRM</name>
<evidence type="ECO:0000256" key="1">
    <source>
        <dbReference type="SAM" id="Coils"/>
    </source>
</evidence>
<proteinExistence type="predicted"/>
<dbReference type="OrthoDB" id="1856599at2"/>
<evidence type="ECO:0000313" key="4">
    <source>
        <dbReference type="Proteomes" id="UP000236311"/>
    </source>
</evidence>
<keyword evidence="1" id="KW-0175">Coiled coil</keyword>
<protein>
    <submittedName>
        <fullName evidence="3">Uncharacterized protein</fullName>
    </submittedName>
</protein>
<accession>A0A2K4ZPG9</accession>
<feature type="coiled-coil region" evidence="1">
    <location>
        <begin position="54"/>
        <end position="104"/>
    </location>
</feature>
<dbReference type="Proteomes" id="UP000236311">
    <property type="component" value="Unassembled WGS sequence"/>
</dbReference>
<sequence>MAEERTHTDSGMGTPIAENEQVQALLALLKENDSPAYADFAKLIESVTGMENRLSIAVGELAAMREDLQKMQNRSLKASLQKTCKTLEGNIAFMQQKLSELKGKIVEGCRHILEDFKERGTIALNGLANFLHLKPALEAVRQGTENHQQVSNRAMERIDAFVSEYHEAGKHLKNMRLALMGKEPVQQTKTGGEIARYVKAPYRASRACMGAMKKYAEKAVTALEGLERQAQRRPSVLEAMKEQAAKTEPAKDRQIPSHDKGSR</sequence>
<feature type="region of interest" description="Disordered" evidence="2">
    <location>
        <begin position="227"/>
        <end position="263"/>
    </location>
</feature>
<evidence type="ECO:0000256" key="2">
    <source>
        <dbReference type="SAM" id="MobiDB-lite"/>
    </source>
</evidence>
<organism evidence="3 4">
    <name type="scientific">Acetatifactor muris</name>
    <dbReference type="NCBI Taxonomy" id="879566"/>
    <lineage>
        <taxon>Bacteria</taxon>
        <taxon>Bacillati</taxon>
        <taxon>Bacillota</taxon>
        <taxon>Clostridia</taxon>
        <taxon>Lachnospirales</taxon>
        <taxon>Lachnospiraceae</taxon>
        <taxon>Acetatifactor</taxon>
    </lineage>
</organism>
<dbReference type="AlphaFoldDB" id="A0A2K4ZPG9"/>
<gene>
    <name evidence="3" type="ORF">AMURIS_05118</name>
</gene>
<reference evidence="3 4" key="1">
    <citation type="submission" date="2018-01" db="EMBL/GenBank/DDBJ databases">
        <authorList>
            <person name="Gaut B.S."/>
            <person name="Morton B.R."/>
            <person name="Clegg M.T."/>
            <person name="Duvall M.R."/>
        </authorList>
    </citation>
    <scope>NUCLEOTIDE SEQUENCE [LARGE SCALE GENOMIC DNA]</scope>
    <source>
        <strain evidence="3">GP69</strain>
    </source>
</reference>
<dbReference type="Pfam" id="PF20379">
    <property type="entry name" value="DUF6674"/>
    <property type="match status" value="1"/>
</dbReference>